<dbReference type="OrthoDB" id="8701531at2"/>
<dbReference type="EMBL" id="CP009889">
    <property type="protein sequence ID" value="AIY67602.1"/>
    <property type="molecule type" value="Genomic_DNA"/>
</dbReference>
<feature type="transmembrane region" description="Helical" evidence="1">
    <location>
        <begin position="194"/>
        <end position="215"/>
    </location>
</feature>
<feature type="transmembrane region" description="Helical" evidence="1">
    <location>
        <begin position="73"/>
        <end position="93"/>
    </location>
</feature>
<sequence length="226" mass="25119">MLYNLFGTLNTVFIIVSVYGVYSQLKTIWHRKQSAQSTCSPTALLSLNQFSVSFLAYLSFFIYGYSIEPFNHYIVWPRLVASLLVLGILIEIWRDRKTPLAFFSMGMASMCLVAALIGLCVGDTIADHGKYISTAIILFVSVLIAQGYAHQISVIVHSGSTGAVDLKMSQFILMMDISTIAFALSMGLNQGWPLLVLALTSAITKLIIMYLFRWVKLSPIAKARRT</sequence>
<keyword evidence="1" id="KW-0472">Membrane</keyword>
<dbReference type="HOGENOM" id="CLU_1264723_0_0_6"/>
<reference evidence="2 3" key="1">
    <citation type="submission" date="2014-11" db="EMBL/GenBank/DDBJ databases">
        <title>Complete Genome Sequence of Pseudoalteromonas sp. Strain OCN003 Isolated from Kaneohe Bay, Oahu, Hawaii.</title>
        <authorList>
            <person name="Beurmann S."/>
            <person name="Videau P."/>
            <person name="Ushijima B."/>
            <person name="Smith A.M."/>
            <person name="Aeby G.S."/>
            <person name="Callahan S.M."/>
            <person name="Belcaid M."/>
        </authorList>
    </citation>
    <scope>NUCLEOTIDE SEQUENCE [LARGE SCALE GENOMIC DNA]</scope>
    <source>
        <strain evidence="2 3">OCN003</strain>
    </source>
</reference>
<feature type="transmembrane region" description="Helical" evidence="1">
    <location>
        <begin position="171"/>
        <end position="188"/>
    </location>
</feature>
<feature type="transmembrane region" description="Helical" evidence="1">
    <location>
        <begin position="100"/>
        <end position="119"/>
    </location>
</feature>
<name>A0A0A7ENU1_9GAMM</name>
<evidence type="ECO:0000256" key="1">
    <source>
        <dbReference type="SAM" id="Phobius"/>
    </source>
</evidence>
<evidence type="ECO:0000313" key="2">
    <source>
        <dbReference type="EMBL" id="AIY67602.1"/>
    </source>
</evidence>
<dbReference type="eggNOG" id="ENOG502Z7UX">
    <property type="taxonomic scope" value="Bacteria"/>
</dbReference>
<protein>
    <submittedName>
        <fullName evidence="2">Uncharacterized protein</fullName>
    </submittedName>
</protein>
<feature type="transmembrane region" description="Helical" evidence="1">
    <location>
        <begin position="131"/>
        <end position="150"/>
    </location>
</feature>
<evidence type="ECO:0000313" key="3">
    <source>
        <dbReference type="Proteomes" id="UP000030341"/>
    </source>
</evidence>
<dbReference type="KEGG" id="pseo:OM33_21685"/>
<gene>
    <name evidence="2" type="ORF">OM33_21685</name>
</gene>
<keyword evidence="3" id="KW-1185">Reference proteome</keyword>
<accession>A0A0A7ENU1</accession>
<feature type="transmembrane region" description="Helical" evidence="1">
    <location>
        <begin position="43"/>
        <end position="67"/>
    </location>
</feature>
<keyword evidence="1" id="KW-1133">Transmembrane helix</keyword>
<dbReference type="RefSeq" id="WP_040136739.1">
    <property type="nucleotide sequence ID" value="NZ_CP009889.1"/>
</dbReference>
<feature type="transmembrane region" description="Helical" evidence="1">
    <location>
        <begin position="6"/>
        <end position="22"/>
    </location>
</feature>
<keyword evidence="1" id="KW-0812">Transmembrane</keyword>
<proteinExistence type="predicted"/>
<dbReference type="Proteomes" id="UP000030341">
    <property type="component" value="Chromosome 2"/>
</dbReference>
<dbReference type="AlphaFoldDB" id="A0A0A7ENU1"/>
<organism evidence="2 3">
    <name type="scientific">Pseudoalteromonas piratica</name>
    <dbReference type="NCBI Taxonomy" id="1348114"/>
    <lineage>
        <taxon>Bacteria</taxon>
        <taxon>Pseudomonadati</taxon>
        <taxon>Pseudomonadota</taxon>
        <taxon>Gammaproteobacteria</taxon>
        <taxon>Alteromonadales</taxon>
        <taxon>Pseudoalteromonadaceae</taxon>
        <taxon>Pseudoalteromonas</taxon>
    </lineage>
</organism>